<evidence type="ECO:0000256" key="10">
    <source>
        <dbReference type="PROSITE-ProRule" id="PRU00221"/>
    </source>
</evidence>
<organism evidence="11 12">
    <name type="scientific">Chytriomyces confervae</name>
    <dbReference type="NCBI Taxonomy" id="246404"/>
    <lineage>
        <taxon>Eukaryota</taxon>
        <taxon>Fungi</taxon>
        <taxon>Fungi incertae sedis</taxon>
        <taxon>Chytridiomycota</taxon>
        <taxon>Chytridiomycota incertae sedis</taxon>
        <taxon>Chytridiomycetes</taxon>
        <taxon>Chytridiales</taxon>
        <taxon>Chytriomycetaceae</taxon>
        <taxon>Chytriomyces</taxon>
    </lineage>
</organism>
<keyword evidence="6" id="KW-0509">mRNA transport</keyword>
<keyword evidence="3" id="KW-0813">Transport</keyword>
<dbReference type="Pfam" id="PF00400">
    <property type="entry name" value="WD40"/>
    <property type="match status" value="3"/>
</dbReference>
<evidence type="ECO:0000256" key="2">
    <source>
        <dbReference type="ARBA" id="ARBA00010102"/>
    </source>
</evidence>
<evidence type="ECO:0000256" key="8">
    <source>
        <dbReference type="ARBA" id="ARBA00023132"/>
    </source>
</evidence>
<dbReference type="OrthoDB" id="5566198at2759"/>
<keyword evidence="8" id="KW-0906">Nuclear pore complex</keyword>
<dbReference type="GO" id="GO:0034198">
    <property type="term" value="P:cellular response to amino acid starvation"/>
    <property type="evidence" value="ECO:0007669"/>
    <property type="project" value="TreeGrafter"/>
</dbReference>
<reference evidence="11 12" key="1">
    <citation type="journal article" date="2019" name="Sci. Rep.">
        <title>Comparative genomics of chytrid fungi reveal insights into the obligate biotrophic and pathogenic lifestyle of Synchytrium endobioticum.</title>
        <authorList>
            <person name="van de Vossenberg B.T.L.H."/>
            <person name="Warris S."/>
            <person name="Nguyen H.D.T."/>
            <person name="van Gent-Pelzer M.P.E."/>
            <person name="Joly D.L."/>
            <person name="van de Geest H.C."/>
            <person name="Bonants P.J.M."/>
            <person name="Smith D.S."/>
            <person name="Levesque C.A."/>
            <person name="van der Lee T.A.J."/>
        </authorList>
    </citation>
    <scope>NUCLEOTIDE SEQUENCE [LARGE SCALE GENOMIC DNA]</scope>
    <source>
        <strain evidence="11 12">CBS 675.73</strain>
    </source>
</reference>
<dbReference type="InterPro" id="IPR001680">
    <property type="entry name" value="WD40_rpt"/>
</dbReference>
<comment type="subcellular location">
    <subcellularLocation>
        <location evidence="1">Nucleus</location>
        <location evidence="1">Nuclear pore complex</location>
    </subcellularLocation>
</comment>
<dbReference type="GO" id="GO:1904263">
    <property type="term" value="P:positive regulation of TORC1 signaling"/>
    <property type="evidence" value="ECO:0007669"/>
    <property type="project" value="TreeGrafter"/>
</dbReference>
<keyword evidence="9" id="KW-0539">Nucleus</keyword>
<evidence type="ECO:0000256" key="1">
    <source>
        <dbReference type="ARBA" id="ARBA00004567"/>
    </source>
</evidence>
<keyword evidence="5" id="KW-0677">Repeat</keyword>
<keyword evidence="4 10" id="KW-0853">WD repeat</keyword>
<dbReference type="Gene3D" id="2.130.10.10">
    <property type="entry name" value="YVTN repeat-like/Quinoprotein amine dehydrogenase"/>
    <property type="match status" value="1"/>
</dbReference>
<dbReference type="PROSITE" id="PS50082">
    <property type="entry name" value="WD_REPEATS_2"/>
    <property type="match status" value="2"/>
</dbReference>
<dbReference type="GO" id="GO:0015031">
    <property type="term" value="P:protein transport"/>
    <property type="evidence" value="ECO:0007669"/>
    <property type="project" value="UniProtKB-KW"/>
</dbReference>
<keyword evidence="8" id="KW-0811">Translocation</keyword>
<feature type="repeat" description="WD" evidence="10">
    <location>
        <begin position="72"/>
        <end position="115"/>
    </location>
</feature>
<evidence type="ECO:0000256" key="3">
    <source>
        <dbReference type="ARBA" id="ARBA00022448"/>
    </source>
</evidence>
<dbReference type="InterPro" id="IPR037363">
    <property type="entry name" value="Sec13/Seh1_fam"/>
</dbReference>
<dbReference type="SMART" id="SM00320">
    <property type="entry name" value="WD40"/>
    <property type="match status" value="5"/>
</dbReference>
<dbReference type="PANTHER" id="PTHR11024:SF3">
    <property type="entry name" value="NUCLEOPORIN SEH1"/>
    <property type="match status" value="1"/>
</dbReference>
<keyword evidence="12" id="KW-1185">Reference proteome</keyword>
<comment type="caution">
    <text evidence="11">The sequence shown here is derived from an EMBL/GenBank/DDBJ whole genome shotgun (WGS) entry which is preliminary data.</text>
</comment>
<evidence type="ECO:0000256" key="7">
    <source>
        <dbReference type="ARBA" id="ARBA00022927"/>
    </source>
</evidence>
<accession>A0A507ETV2</accession>
<evidence type="ECO:0000313" key="11">
    <source>
        <dbReference type="EMBL" id="TPX67312.1"/>
    </source>
</evidence>
<keyword evidence="7" id="KW-0653">Protein transport</keyword>
<dbReference type="InterPro" id="IPR015943">
    <property type="entry name" value="WD40/YVTN_repeat-like_dom_sf"/>
</dbReference>
<dbReference type="SUPFAM" id="SSF50978">
    <property type="entry name" value="WD40 repeat-like"/>
    <property type="match status" value="1"/>
</dbReference>
<dbReference type="STRING" id="246404.A0A507ETV2"/>
<comment type="similarity">
    <text evidence="2">Belongs to the WD repeat SEC13 family.</text>
</comment>
<dbReference type="PROSITE" id="PS50294">
    <property type="entry name" value="WD_REPEATS_REGION"/>
    <property type="match status" value="2"/>
</dbReference>
<evidence type="ECO:0000256" key="9">
    <source>
        <dbReference type="ARBA" id="ARBA00023242"/>
    </source>
</evidence>
<evidence type="ECO:0000256" key="4">
    <source>
        <dbReference type="ARBA" id="ARBA00022574"/>
    </source>
</evidence>
<dbReference type="Proteomes" id="UP000320333">
    <property type="component" value="Unassembled WGS sequence"/>
</dbReference>
<dbReference type="EMBL" id="QEAP01000402">
    <property type="protein sequence ID" value="TPX67312.1"/>
    <property type="molecule type" value="Genomic_DNA"/>
</dbReference>
<dbReference type="GO" id="GO:0005198">
    <property type="term" value="F:structural molecule activity"/>
    <property type="evidence" value="ECO:0007669"/>
    <property type="project" value="InterPro"/>
</dbReference>
<evidence type="ECO:0000256" key="6">
    <source>
        <dbReference type="ARBA" id="ARBA00022816"/>
    </source>
</evidence>
<sequence>MLAQSKLNTPQDASFAAFKADHDDVVHDVEYDYYGKHIATCSSDQRIKVWRLKEASAVDAEMTPEWTTVDSWKAHDGSIAKVAWAHPEFGNVIASCSLDRTVKIWEEHENEPLNSGRRWKLKATIADCKAMVQGIEFAPHHLGLKLATCSADGWVRIYEAADIMNIANWTLSGEFEAAPGSKETDQLCISWCPSRLQPQQLVVGCGDQNVARIYRLNANNQWTAFEHLPKHLGQVTDVAWAPNMGRSYQLIATGCKDNHVRFYKLTWEGASKTDEAVRLAQTTAGIAKGKWRVELASSFNDHQSEVFLFCFSSFIFFALVYSDNATGLASRLEYNWNCSFLMWAGWNRSTLEINVPWGLVVL</sequence>
<feature type="repeat" description="WD" evidence="10">
    <location>
        <begin position="19"/>
        <end position="60"/>
    </location>
</feature>
<gene>
    <name evidence="11" type="ORF">CcCBS67573_g07540</name>
</gene>
<protein>
    <submittedName>
        <fullName evidence="11">Uncharacterized protein</fullName>
    </submittedName>
</protein>
<dbReference type="GO" id="GO:0051028">
    <property type="term" value="P:mRNA transport"/>
    <property type="evidence" value="ECO:0007669"/>
    <property type="project" value="UniProtKB-KW"/>
</dbReference>
<proteinExistence type="inferred from homology"/>
<dbReference type="GO" id="GO:0031080">
    <property type="term" value="C:nuclear pore outer ring"/>
    <property type="evidence" value="ECO:0007669"/>
    <property type="project" value="TreeGrafter"/>
</dbReference>
<evidence type="ECO:0000313" key="12">
    <source>
        <dbReference type="Proteomes" id="UP000320333"/>
    </source>
</evidence>
<dbReference type="GO" id="GO:0035859">
    <property type="term" value="C:Seh1-associated complex"/>
    <property type="evidence" value="ECO:0007669"/>
    <property type="project" value="TreeGrafter"/>
</dbReference>
<dbReference type="PANTHER" id="PTHR11024">
    <property type="entry name" value="NUCLEAR PORE COMPLEX PROTEIN SEC13 / SEH1 FAMILY MEMBER"/>
    <property type="match status" value="1"/>
</dbReference>
<evidence type="ECO:0000256" key="5">
    <source>
        <dbReference type="ARBA" id="ARBA00022737"/>
    </source>
</evidence>
<dbReference type="InterPro" id="IPR036322">
    <property type="entry name" value="WD40_repeat_dom_sf"/>
</dbReference>
<name>A0A507ETV2_9FUNG</name>
<dbReference type="AlphaFoldDB" id="A0A507ETV2"/>